<feature type="transmembrane region" description="Helical" evidence="8">
    <location>
        <begin position="321"/>
        <end position="341"/>
    </location>
</feature>
<proteinExistence type="inferred from homology"/>
<dbReference type="AlphaFoldDB" id="A0AA35W681"/>
<evidence type="ECO:0000313" key="10">
    <source>
        <dbReference type="Proteomes" id="UP001174909"/>
    </source>
</evidence>
<keyword evidence="4" id="KW-0813">Transport</keyword>
<name>A0AA35W681_GEOBA</name>
<evidence type="ECO:0000256" key="2">
    <source>
        <dbReference type="ARBA" id="ARBA00004496"/>
    </source>
</evidence>
<dbReference type="Gene3D" id="1.25.10.10">
    <property type="entry name" value="Leucine-rich Repeat Variant"/>
    <property type="match status" value="1"/>
</dbReference>
<dbReference type="EMBL" id="CASHTH010000617">
    <property type="protein sequence ID" value="CAI8005531.1"/>
    <property type="molecule type" value="Genomic_DNA"/>
</dbReference>
<evidence type="ECO:0000256" key="3">
    <source>
        <dbReference type="ARBA" id="ARBA00009466"/>
    </source>
</evidence>
<evidence type="ECO:0000256" key="8">
    <source>
        <dbReference type="SAM" id="Phobius"/>
    </source>
</evidence>
<dbReference type="InterPro" id="IPR011989">
    <property type="entry name" value="ARM-like"/>
</dbReference>
<protein>
    <submittedName>
        <fullName evidence="9">Exportin-4</fullName>
    </submittedName>
</protein>
<keyword evidence="8" id="KW-0812">Transmembrane</keyword>
<dbReference type="InterPro" id="IPR044189">
    <property type="entry name" value="XPO4/7-like"/>
</dbReference>
<keyword evidence="8" id="KW-0472">Membrane</keyword>
<evidence type="ECO:0000256" key="1">
    <source>
        <dbReference type="ARBA" id="ARBA00004123"/>
    </source>
</evidence>
<evidence type="ECO:0000256" key="6">
    <source>
        <dbReference type="ARBA" id="ARBA00022927"/>
    </source>
</evidence>
<gene>
    <name evidence="9" type="ORF">GBAR_LOCUS4294</name>
</gene>
<keyword evidence="8" id="KW-1133">Transmembrane helix</keyword>
<dbReference type="Proteomes" id="UP001174909">
    <property type="component" value="Unassembled WGS sequence"/>
</dbReference>
<evidence type="ECO:0000256" key="7">
    <source>
        <dbReference type="ARBA" id="ARBA00023242"/>
    </source>
</evidence>
<evidence type="ECO:0000256" key="4">
    <source>
        <dbReference type="ARBA" id="ARBA00022448"/>
    </source>
</evidence>
<comment type="subcellular location">
    <subcellularLocation>
        <location evidence="2">Cytoplasm</location>
    </subcellularLocation>
    <subcellularLocation>
        <location evidence="1">Nucleus</location>
    </subcellularLocation>
</comment>
<organism evidence="9 10">
    <name type="scientific">Geodia barretti</name>
    <name type="common">Barrett's horny sponge</name>
    <dbReference type="NCBI Taxonomy" id="519541"/>
    <lineage>
        <taxon>Eukaryota</taxon>
        <taxon>Metazoa</taxon>
        <taxon>Porifera</taxon>
        <taxon>Demospongiae</taxon>
        <taxon>Heteroscleromorpha</taxon>
        <taxon>Tetractinellida</taxon>
        <taxon>Astrophorina</taxon>
        <taxon>Geodiidae</taxon>
        <taxon>Geodia</taxon>
    </lineage>
</organism>
<keyword evidence="7" id="KW-0539">Nucleus</keyword>
<comment type="caution">
    <text evidence="9">The sequence shown here is derived from an EMBL/GenBank/DDBJ whole genome shotgun (WGS) entry which is preliminary data.</text>
</comment>
<dbReference type="GO" id="GO:0005643">
    <property type="term" value="C:nuclear pore"/>
    <property type="evidence" value="ECO:0007669"/>
    <property type="project" value="TreeGrafter"/>
</dbReference>
<evidence type="ECO:0000256" key="5">
    <source>
        <dbReference type="ARBA" id="ARBA00022490"/>
    </source>
</evidence>
<dbReference type="PANTHER" id="PTHR12596:SF1">
    <property type="entry name" value="EXPORTIN-4"/>
    <property type="match status" value="1"/>
</dbReference>
<dbReference type="GO" id="GO:0006611">
    <property type="term" value="P:protein export from nucleus"/>
    <property type="evidence" value="ECO:0007669"/>
    <property type="project" value="TreeGrafter"/>
</dbReference>
<evidence type="ECO:0000313" key="9">
    <source>
        <dbReference type="EMBL" id="CAI8005531.1"/>
    </source>
</evidence>
<keyword evidence="10" id="KW-1185">Reference proteome</keyword>
<dbReference type="PANTHER" id="PTHR12596">
    <property type="entry name" value="EXPORTIN 4,7-RELATED"/>
    <property type="match status" value="1"/>
</dbReference>
<comment type="similarity">
    <text evidence="3">Belongs to the exportin family.</text>
</comment>
<reference evidence="9" key="1">
    <citation type="submission" date="2023-03" db="EMBL/GenBank/DDBJ databases">
        <authorList>
            <person name="Steffen K."/>
            <person name="Cardenas P."/>
        </authorList>
    </citation>
    <scope>NUCLEOTIDE SEQUENCE</scope>
</reference>
<dbReference type="GO" id="GO:0005049">
    <property type="term" value="F:nuclear export signal receptor activity"/>
    <property type="evidence" value="ECO:0007669"/>
    <property type="project" value="InterPro"/>
</dbReference>
<sequence>MVEKTFISGGLIDILSPQLSSTLVWCLSHVTHPYVHLTEDSYDQVSLPLLSVFGKDAPSSQWLCVFLLDKEHTMELYKVCLDLIHSYARSNTGKYRRTGLGLDEEESCEDLLQFLKMMTHLTVKDYIDFDGESVKPVDVVVAGLNTILPLMTNEILKFYILVNYVCESCPEKLPTIPHQLFLTFMDLLETGLHNYGPEVRILCLEGIEGVASCHARAGPPHSSQTLTDVIFDQMLSASFDMDTIHSTSGAVYAIICYHMESYLSLANSLISSQSDPQNQSRLMEAFSLLTPPSLPLDSKRTSKITFRKNLEQFLPFVKATIWRHIPFCGMNAFYFIVRLVIM</sequence>
<keyword evidence="6" id="KW-0653">Protein transport</keyword>
<dbReference type="GO" id="GO:0005737">
    <property type="term" value="C:cytoplasm"/>
    <property type="evidence" value="ECO:0007669"/>
    <property type="project" value="UniProtKB-SubCell"/>
</dbReference>
<accession>A0AA35W681</accession>
<keyword evidence="5" id="KW-0963">Cytoplasm</keyword>